<feature type="domain" description="DYW" evidence="2">
    <location>
        <begin position="187"/>
        <end position="280"/>
    </location>
</feature>
<evidence type="ECO:0000313" key="4">
    <source>
        <dbReference type="Proteomes" id="UP001179952"/>
    </source>
</evidence>
<dbReference type="Gene3D" id="1.25.40.10">
    <property type="entry name" value="Tetratricopeptide repeat domain"/>
    <property type="match status" value="1"/>
</dbReference>
<evidence type="ECO:0000313" key="3">
    <source>
        <dbReference type="EMBL" id="KAK1262709.1"/>
    </source>
</evidence>
<dbReference type="AlphaFoldDB" id="A0AAV9AEL7"/>
<dbReference type="PROSITE" id="PS51257">
    <property type="entry name" value="PROKAR_LIPOPROTEIN"/>
    <property type="match status" value="1"/>
</dbReference>
<name>A0AAV9AEL7_ACOGR</name>
<dbReference type="GO" id="GO:0003723">
    <property type="term" value="F:RNA binding"/>
    <property type="evidence" value="ECO:0007669"/>
    <property type="project" value="InterPro"/>
</dbReference>
<dbReference type="GO" id="GO:0009451">
    <property type="term" value="P:RNA modification"/>
    <property type="evidence" value="ECO:0007669"/>
    <property type="project" value="InterPro"/>
</dbReference>
<organism evidence="3 4">
    <name type="scientific">Acorus gramineus</name>
    <name type="common">Dwarf sweet flag</name>
    <dbReference type="NCBI Taxonomy" id="55184"/>
    <lineage>
        <taxon>Eukaryota</taxon>
        <taxon>Viridiplantae</taxon>
        <taxon>Streptophyta</taxon>
        <taxon>Embryophyta</taxon>
        <taxon>Tracheophyta</taxon>
        <taxon>Spermatophyta</taxon>
        <taxon>Magnoliopsida</taxon>
        <taxon>Liliopsida</taxon>
        <taxon>Acoraceae</taxon>
        <taxon>Acorus</taxon>
    </lineage>
</organism>
<dbReference type="InterPro" id="IPR011990">
    <property type="entry name" value="TPR-like_helical_dom_sf"/>
</dbReference>
<dbReference type="Proteomes" id="UP001179952">
    <property type="component" value="Unassembled WGS sequence"/>
</dbReference>
<dbReference type="GO" id="GO:0008270">
    <property type="term" value="F:zinc ion binding"/>
    <property type="evidence" value="ECO:0007669"/>
    <property type="project" value="InterPro"/>
</dbReference>
<sequence>MRTVDPDSVVLTAALSACSHAGLVREGLRILYGMREAYGVEPTIEHYGCAVDLLGRAGRLSEAFELIARMPMEPDVVLWGSLLVACRVHRNIEMGERVAKEMLKLDPEHAGAHVFLFNVYASAGEWGRAEHVRGSMWDRRVKKPPGSSLIELGGCVHRFVAGDASHPLMVRIEVMMEEINRIVRLRGHSPRTEGVVNFDVEEEEKERNLSWHSEKLALAFGLINTERGAIIRIVKNLRVCEDCHTVMKIVSEAFDRVLVVRDRNRFHHFKDGSCSCKDYW</sequence>
<dbReference type="InterPro" id="IPR002885">
    <property type="entry name" value="PPR_rpt"/>
</dbReference>
<dbReference type="FunFam" id="1.25.40.10:FF:000515">
    <property type="entry name" value="Pentatricopeptide repeat-containing protein chloroplastic"/>
    <property type="match status" value="1"/>
</dbReference>
<evidence type="ECO:0000256" key="1">
    <source>
        <dbReference type="ARBA" id="ARBA00022737"/>
    </source>
</evidence>
<reference evidence="3" key="2">
    <citation type="submission" date="2023-06" db="EMBL/GenBank/DDBJ databases">
        <authorList>
            <person name="Ma L."/>
            <person name="Liu K.-W."/>
            <person name="Li Z."/>
            <person name="Hsiao Y.-Y."/>
            <person name="Qi Y."/>
            <person name="Fu T."/>
            <person name="Tang G."/>
            <person name="Zhang D."/>
            <person name="Sun W.-H."/>
            <person name="Liu D.-K."/>
            <person name="Li Y."/>
            <person name="Chen G.-Z."/>
            <person name="Liu X.-D."/>
            <person name="Liao X.-Y."/>
            <person name="Jiang Y.-T."/>
            <person name="Yu X."/>
            <person name="Hao Y."/>
            <person name="Huang J."/>
            <person name="Zhao X.-W."/>
            <person name="Ke S."/>
            <person name="Chen Y.-Y."/>
            <person name="Wu W.-L."/>
            <person name="Hsu J.-L."/>
            <person name="Lin Y.-F."/>
            <person name="Huang M.-D."/>
            <person name="Li C.-Y."/>
            <person name="Huang L."/>
            <person name="Wang Z.-W."/>
            <person name="Zhao X."/>
            <person name="Zhong W.-Y."/>
            <person name="Peng D.-H."/>
            <person name="Ahmad S."/>
            <person name="Lan S."/>
            <person name="Zhang J.-S."/>
            <person name="Tsai W.-C."/>
            <person name="Van De Peer Y."/>
            <person name="Liu Z.-J."/>
        </authorList>
    </citation>
    <scope>NUCLEOTIDE SEQUENCE</scope>
    <source>
        <strain evidence="3">SCP</strain>
        <tissue evidence="3">Leaves</tissue>
    </source>
</reference>
<dbReference type="Pfam" id="PF20431">
    <property type="entry name" value="E_motif"/>
    <property type="match status" value="1"/>
</dbReference>
<keyword evidence="1" id="KW-0677">Repeat</keyword>
<dbReference type="Pfam" id="PF01535">
    <property type="entry name" value="PPR"/>
    <property type="match status" value="2"/>
</dbReference>
<gene>
    <name evidence="3" type="ORF">QJS04_geneDACA008751</name>
</gene>
<dbReference type="InterPro" id="IPR046848">
    <property type="entry name" value="E_motif"/>
</dbReference>
<dbReference type="InterPro" id="IPR046960">
    <property type="entry name" value="PPR_At4g14850-like_plant"/>
</dbReference>
<keyword evidence="4" id="KW-1185">Reference proteome</keyword>
<evidence type="ECO:0000259" key="2">
    <source>
        <dbReference type="Pfam" id="PF14432"/>
    </source>
</evidence>
<comment type="caution">
    <text evidence="3">The sequence shown here is derived from an EMBL/GenBank/DDBJ whole genome shotgun (WGS) entry which is preliminary data.</text>
</comment>
<reference evidence="3" key="1">
    <citation type="journal article" date="2023" name="Nat. Commun.">
        <title>Diploid and tetraploid genomes of Acorus and the evolution of monocots.</title>
        <authorList>
            <person name="Ma L."/>
            <person name="Liu K.W."/>
            <person name="Li Z."/>
            <person name="Hsiao Y.Y."/>
            <person name="Qi Y."/>
            <person name="Fu T."/>
            <person name="Tang G.D."/>
            <person name="Zhang D."/>
            <person name="Sun W.H."/>
            <person name="Liu D.K."/>
            <person name="Li Y."/>
            <person name="Chen G.Z."/>
            <person name="Liu X.D."/>
            <person name="Liao X.Y."/>
            <person name="Jiang Y.T."/>
            <person name="Yu X."/>
            <person name="Hao Y."/>
            <person name="Huang J."/>
            <person name="Zhao X.W."/>
            <person name="Ke S."/>
            <person name="Chen Y.Y."/>
            <person name="Wu W.L."/>
            <person name="Hsu J.L."/>
            <person name="Lin Y.F."/>
            <person name="Huang M.D."/>
            <person name="Li C.Y."/>
            <person name="Huang L."/>
            <person name="Wang Z.W."/>
            <person name="Zhao X."/>
            <person name="Zhong W.Y."/>
            <person name="Peng D.H."/>
            <person name="Ahmad S."/>
            <person name="Lan S."/>
            <person name="Zhang J.S."/>
            <person name="Tsai W.C."/>
            <person name="Van de Peer Y."/>
            <person name="Liu Z.J."/>
        </authorList>
    </citation>
    <scope>NUCLEOTIDE SEQUENCE</scope>
    <source>
        <strain evidence="3">SCP</strain>
    </source>
</reference>
<accession>A0AAV9AEL7</accession>
<protein>
    <submittedName>
        <fullName evidence="3">Pentatricopeptide repeat-containing protein</fullName>
    </submittedName>
</protein>
<dbReference type="PANTHER" id="PTHR47926">
    <property type="entry name" value="PENTATRICOPEPTIDE REPEAT-CONTAINING PROTEIN"/>
    <property type="match status" value="1"/>
</dbReference>
<dbReference type="InterPro" id="IPR032867">
    <property type="entry name" value="DYW_dom"/>
</dbReference>
<proteinExistence type="predicted"/>
<dbReference type="EMBL" id="JAUJYN010000010">
    <property type="protein sequence ID" value="KAK1262709.1"/>
    <property type="molecule type" value="Genomic_DNA"/>
</dbReference>
<dbReference type="Pfam" id="PF14432">
    <property type="entry name" value="DYW_deaminase"/>
    <property type="match status" value="1"/>
</dbReference>